<dbReference type="OrthoDB" id="9802228at2"/>
<dbReference type="Pfam" id="PF01183">
    <property type="entry name" value="Glyco_hydro_25"/>
    <property type="match status" value="1"/>
</dbReference>
<dbReference type="RefSeq" id="WP_124693914.1">
    <property type="nucleotide sequence ID" value="NZ_JBHUFE010000016.1"/>
</dbReference>
<evidence type="ECO:0000256" key="1">
    <source>
        <dbReference type="ARBA" id="ARBA00010646"/>
    </source>
</evidence>
<evidence type="ECO:0000256" key="2">
    <source>
        <dbReference type="ARBA" id="ARBA00022801"/>
    </source>
</evidence>
<keyword evidence="3 4" id="KW-0326">Glycosidase</keyword>
<dbReference type="InterPro" id="IPR002053">
    <property type="entry name" value="Glyco_hydro_25"/>
</dbReference>
<gene>
    <name evidence="5" type="ORF">EH198_02220</name>
</gene>
<dbReference type="SMART" id="SM00641">
    <property type="entry name" value="Glyco_25"/>
    <property type="match status" value="1"/>
</dbReference>
<accession>A0A3N9PBL6</accession>
<dbReference type="PROSITE" id="PS51904">
    <property type="entry name" value="GLYCOSYL_HYDROL_F25_2"/>
    <property type="match status" value="1"/>
</dbReference>
<evidence type="ECO:0000256" key="4">
    <source>
        <dbReference type="RuleBase" id="RU361176"/>
    </source>
</evidence>
<dbReference type="Gene3D" id="3.20.20.80">
    <property type="entry name" value="Glycosidases"/>
    <property type="match status" value="1"/>
</dbReference>
<proteinExistence type="inferred from homology"/>
<dbReference type="PROSITE" id="PS00953">
    <property type="entry name" value="GLYCOSYL_HYDROL_F25_1"/>
    <property type="match status" value="1"/>
</dbReference>
<dbReference type="Proteomes" id="UP000282529">
    <property type="component" value="Unassembled WGS sequence"/>
</dbReference>
<dbReference type="GO" id="GO:0003796">
    <property type="term" value="F:lysozyme activity"/>
    <property type="evidence" value="ECO:0007669"/>
    <property type="project" value="UniProtKB-EC"/>
</dbReference>
<dbReference type="InterPro" id="IPR017853">
    <property type="entry name" value="GH"/>
</dbReference>
<evidence type="ECO:0000313" key="5">
    <source>
        <dbReference type="EMBL" id="RQW13269.1"/>
    </source>
</evidence>
<comment type="similarity">
    <text evidence="1 4">Belongs to the glycosyl hydrolase 25 family.</text>
</comment>
<dbReference type="AlphaFoldDB" id="A0A3N9PBL6"/>
<dbReference type="EMBL" id="RQPI01000001">
    <property type="protein sequence ID" value="RQW13269.1"/>
    <property type="molecule type" value="Genomic_DNA"/>
</dbReference>
<dbReference type="InterPro" id="IPR008270">
    <property type="entry name" value="Glyco_hydro_25_AS"/>
</dbReference>
<evidence type="ECO:0000256" key="3">
    <source>
        <dbReference type="ARBA" id="ARBA00023295"/>
    </source>
</evidence>
<dbReference type="GO" id="GO:0009253">
    <property type="term" value="P:peptidoglycan catabolic process"/>
    <property type="evidence" value="ECO:0007669"/>
    <property type="project" value="InterPro"/>
</dbReference>
<keyword evidence="6" id="KW-1185">Reference proteome</keyword>
<dbReference type="EC" id="3.2.1.17" evidence="4"/>
<dbReference type="InterPro" id="IPR018077">
    <property type="entry name" value="Glyco_hydro_fam25_subgr"/>
</dbReference>
<comment type="catalytic activity">
    <reaction evidence="4">
        <text>Hydrolysis of (1-&gt;4)-beta-linkages between N-acetylmuramic acid and N-acetyl-D-glucosamine residues in a peptidoglycan and between N-acetyl-D-glucosamine residues in chitodextrins.</text>
        <dbReference type="EC" id="3.2.1.17"/>
    </reaction>
</comment>
<sequence length="306" mass="33736">MKARNSKNAQGIDISHHNGNVNWAKVKADGISFAFLKASEGQTYKDDTFADHVINAREAGILVGAYHFVRAVSEDEAKAEAANFNDAIQAAGGIDGLDLPPVMDYENNPSRLSKERISAVAAAFLSEIERLTGVRPIVYTGNFFAANFGAPIGKYPLWIARYSTVAPSNTTAWSRWDFWQYSDGQSGGLRSNGGRRVDGVSGFPDLNEYDGTLEEMKKRFTQTKETVDKMAERDIDKVSAWAEEAWAEATANGYFDGTRPGAPITREETAAVINRIRTNFLRLIAGNVADIKALERRLSEIEKEDK</sequence>
<keyword evidence="2 4" id="KW-0378">Hydrolase</keyword>
<dbReference type="GO" id="GO:0016052">
    <property type="term" value="P:carbohydrate catabolic process"/>
    <property type="evidence" value="ECO:0007669"/>
    <property type="project" value="TreeGrafter"/>
</dbReference>
<dbReference type="GO" id="GO:0016998">
    <property type="term" value="P:cell wall macromolecule catabolic process"/>
    <property type="evidence" value="ECO:0007669"/>
    <property type="project" value="InterPro"/>
</dbReference>
<dbReference type="SUPFAM" id="SSF51445">
    <property type="entry name" value="(Trans)glycosidases"/>
    <property type="match status" value="1"/>
</dbReference>
<comment type="caution">
    <text evidence="5">The sequence shown here is derived from an EMBL/GenBank/DDBJ whole genome shotgun (WGS) entry which is preliminary data.</text>
</comment>
<reference evidence="5 6" key="1">
    <citation type="submission" date="2018-11" db="EMBL/GenBank/DDBJ databases">
        <title>Genome sequence of strain 7197.</title>
        <authorList>
            <person name="Gao J."/>
            <person name="Sun J."/>
        </authorList>
    </citation>
    <scope>NUCLEOTIDE SEQUENCE [LARGE SCALE GENOMIC DNA]</scope>
    <source>
        <strain evidence="5 6">7197</strain>
    </source>
</reference>
<dbReference type="CDD" id="cd00599">
    <property type="entry name" value="GH25_muramidase"/>
    <property type="match status" value="1"/>
</dbReference>
<name>A0A3N9PBL6_9BACL</name>
<protein>
    <recommendedName>
        <fullName evidence="4">Lysozyme</fullName>
        <ecNumber evidence="4">3.2.1.17</ecNumber>
    </recommendedName>
</protein>
<dbReference type="PANTHER" id="PTHR34135:SF2">
    <property type="entry name" value="LYSOZYME"/>
    <property type="match status" value="1"/>
</dbReference>
<organism evidence="5 6">
    <name type="scientific">Paenibacillus rhizophilus</name>
    <dbReference type="NCBI Taxonomy" id="1850366"/>
    <lineage>
        <taxon>Bacteria</taxon>
        <taxon>Bacillati</taxon>
        <taxon>Bacillota</taxon>
        <taxon>Bacilli</taxon>
        <taxon>Bacillales</taxon>
        <taxon>Paenibacillaceae</taxon>
        <taxon>Paenibacillus</taxon>
    </lineage>
</organism>
<dbReference type="PANTHER" id="PTHR34135">
    <property type="entry name" value="LYSOZYME"/>
    <property type="match status" value="1"/>
</dbReference>
<evidence type="ECO:0000313" key="6">
    <source>
        <dbReference type="Proteomes" id="UP000282529"/>
    </source>
</evidence>